<dbReference type="SUPFAM" id="SSF103481">
    <property type="entry name" value="Multidrug resistance efflux transporter EmrE"/>
    <property type="match status" value="2"/>
</dbReference>
<name>A0A369WUH4_9GAMM</name>
<evidence type="ECO:0000256" key="1">
    <source>
        <dbReference type="SAM" id="Phobius"/>
    </source>
</evidence>
<dbReference type="OrthoDB" id="5192439at2"/>
<accession>A0A369WUH4</accession>
<feature type="transmembrane region" description="Helical" evidence="1">
    <location>
        <begin position="206"/>
        <end position="224"/>
    </location>
</feature>
<dbReference type="RefSeq" id="WP_114694856.1">
    <property type="nucleotide sequence ID" value="NZ_QQOH01000001.1"/>
</dbReference>
<feature type="transmembrane region" description="Helical" evidence="1">
    <location>
        <begin position="95"/>
        <end position="113"/>
    </location>
</feature>
<keyword evidence="4" id="KW-1185">Reference proteome</keyword>
<feature type="transmembrane region" description="Helical" evidence="1">
    <location>
        <begin position="236"/>
        <end position="255"/>
    </location>
</feature>
<dbReference type="Proteomes" id="UP000253769">
    <property type="component" value="Unassembled WGS sequence"/>
</dbReference>
<feature type="transmembrane region" description="Helical" evidence="1">
    <location>
        <begin position="68"/>
        <end position="89"/>
    </location>
</feature>
<dbReference type="EMBL" id="QQOH01000001">
    <property type="protein sequence ID" value="RDE25261.1"/>
    <property type="molecule type" value="Genomic_DNA"/>
</dbReference>
<dbReference type="InterPro" id="IPR000620">
    <property type="entry name" value="EamA_dom"/>
</dbReference>
<keyword evidence="1" id="KW-0812">Transmembrane</keyword>
<evidence type="ECO:0000313" key="4">
    <source>
        <dbReference type="Proteomes" id="UP000253769"/>
    </source>
</evidence>
<sequence>MQLTRRAKGLLITLTGVSLLIPDALSIRLAGLDSWNVVFWRSLLGGLVVMLVVLVTRRHEGPLKALRLSRLGLLLVALICTANIGFVMAMHHTKAANVLIVLALSPMFSALFDRLLFQLRLATRTWLAILSCLIGVTILVIDGLGGGTHLGNLIALGTAMLMGLEFSLMGQVQQRQIWPALSLAYLLSAAIAALMVSSITLEGANIPIVMAMGLLIVPFSFMLICLGPGYIPAPEVAIMLLLETVMGPLLVWWVLGEDPGRYALLGGAIVVTTLICHAITDLMQDRRERRAALKKGSAG</sequence>
<organism evidence="3 4">
    <name type="scientific">Motiliproteus coralliicola</name>
    <dbReference type="NCBI Taxonomy" id="2283196"/>
    <lineage>
        <taxon>Bacteria</taxon>
        <taxon>Pseudomonadati</taxon>
        <taxon>Pseudomonadota</taxon>
        <taxon>Gammaproteobacteria</taxon>
        <taxon>Oceanospirillales</taxon>
        <taxon>Oceanospirillaceae</taxon>
        <taxon>Motiliproteus</taxon>
    </lineage>
</organism>
<dbReference type="Pfam" id="PF00892">
    <property type="entry name" value="EamA"/>
    <property type="match status" value="1"/>
</dbReference>
<proteinExistence type="predicted"/>
<feature type="transmembrane region" description="Helical" evidence="1">
    <location>
        <begin position="150"/>
        <end position="168"/>
    </location>
</feature>
<feature type="domain" description="EamA" evidence="2">
    <location>
        <begin position="27"/>
        <end position="140"/>
    </location>
</feature>
<feature type="transmembrane region" description="Helical" evidence="1">
    <location>
        <begin position="36"/>
        <end position="56"/>
    </location>
</feature>
<comment type="caution">
    <text evidence="3">The sequence shown here is derived from an EMBL/GenBank/DDBJ whole genome shotgun (WGS) entry which is preliminary data.</text>
</comment>
<gene>
    <name evidence="3" type="ORF">DV711_06840</name>
</gene>
<reference evidence="3 4" key="1">
    <citation type="submission" date="2018-07" db="EMBL/GenBank/DDBJ databases">
        <title>Motiliproteus coralliicola sp. nov., a bacterium isolated from Coral.</title>
        <authorList>
            <person name="Wang G."/>
        </authorList>
    </citation>
    <scope>NUCLEOTIDE SEQUENCE [LARGE SCALE GENOMIC DNA]</scope>
    <source>
        <strain evidence="3 4">C34</strain>
    </source>
</reference>
<dbReference type="InterPro" id="IPR037185">
    <property type="entry name" value="EmrE-like"/>
</dbReference>
<evidence type="ECO:0000313" key="3">
    <source>
        <dbReference type="EMBL" id="RDE25261.1"/>
    </source>
</evidence>
<evidence type="ECO:0000259" key="2">
    <source>
        <dbReference type="Pfam" id="PF00892"/>
    </source>
</evidence>
<protein>
    <submittedName>
        <fullName evidence="3">DMT family transporter</fullName>
    </submittedName>
</protein>
<dbReference type="GO" id="GO:0016020">
    <property type="term" value="C:membrane"/>
    <property type="evidence" value="ECO:0007669"/>
    <property type="project" value="InterPro"/>
</dbReference>
<dbReference type="AlphaFoldDB" id="A0A369WUH4"/>
<dbReference type="PANTHER" id="PTHR22911">
    <property type="entry name" value="ACYL-MALONYL CONDENSING ENZYME-RELATED"/>
    <property type="match status" value="1"/>
</dbReference>
<keyword evidence="1" id="KW-1133">Transmembrane helix</keyword>
<feature type="transmembrane region" description="Helical" evidence="1">
    <location>
        <begin position="261"/>
        <end position="280"/>
    </location>
</feature>
<feature type="transmembrane region" description="Helical" evidence="1">
    <location>
        <begin position="125"/>
        <end position="144"/>
    </location>
</feature>
<feature type="transmembrane region" description="Helical" evidence="1">
    <location>
        <begin position="180"/>
        <end position="200"/>
    </location>
</feature>
<keyword evidence="1" id="KW-0472">Membrane</keyword>